<dbReference type="RefSeq" id="WP_377771161.1">
    <property type="nucleotide sequence ID" value="NZ_JBHUOQ010000001.1"/>
</dbReference>
<dbReference type="PANTHER" id="PTHR11014">
    <property type="entry name" value="PEPTIDASE M20 FAMILY MEMBER"/>
    <property type="match status" value="1"/>
</dbReference>
<dbReference type="EMBL" id="JBHUOQ010000001">
    <property type="protein sequence ID" value="MFD2829287.1"/>
    <property type="molecule type" value="Genomic_DNA"/>
</dbReference>
<dbReference type="PANTHER" id="PTHR11014:SF63">
    <property type="entry name" value="METALLOPEPTIDASE, PUTATIVE (AFU_ORTHOLOGUE AFUA_6G09600)-RELATED"/>
    <property type="match status" value="1"/>
</dbReference>
<gene>
    <name evidence="3" type="ORF">ACFSX4_02335</name>
</gene>
<comment type="similarity">
    <text evidence="1">Belongs to the peptidase M20 family.</text>
</comment>
<proteinExistence type="inferred from homology"/>
<keyword evidence="4" id="KW-1185">Reference proteome</keyword>
<dbReference type="InterPro" id="IPR017439">
    <property type="entry name" value="Amidohydrolase"/>
</dbReference>
<dbReference type="Gene3D" id="3.40.630.10">
    <property type="entry name" value="Zn peptidases"/>
    <property type="match status" value="1"/>
</dbReference>
<reference evidence="4" key="1">
    <citation type="journal article" date="2019" name="Int. J. Syst. Evol. Microbiol.">
        <title>The Global Catalogue of Microorganisms (GCM) 10K type strain sequencing project: providing services to taxonomists for standard genome sequencing and annotation.</title>
        <authorList>
            <consortium name="The Broad Institute Genomics Platform"/>
            <consortium name="The Broad Institute Genome Sequencing Center for Infectious Disease"/>
            <person name="Wu L."/>
            <person name="Ma J."/>
        </authorList>
    </citation>
    <scope>NUCLEOTIDE SEQUENCE [LARGE SCALE GENOMIC DNA]</scope>
    <source>
        <strain evidence="4">KCTC 33575</strain>
    </source>
</reference>
<sequence>MTDLEFVTTHRRYLHAHPELSMNEFNTTRYIKEVLNSLNIEYTTPLNTGVIVELDGNSDTTIGFRADIDALPIHEENDTEYRSLTDGVMHACGHDGHTAALLLFVKRCHDLKNNGLLKHNCVFIFQPSEETMAGAKQLIDAWGGSMKMDAVFGVHLMPDEDTGLYLYRDDEITASATEYRFYITGQSSHVAQKHKGVSAVEALMYVAREVSQIQQYHLDGLNRNIVHVGQMNAGEAINTVASNAYLEGTIRTYEADDLNTVTRQMDKIRQSAQLLYGVDVALKFNEGYPATKNSPELKTVVDQAVKNINGTSVLNDKPYLFGEDFSFYREIAPSYFIFVGAKDDSKGFNSSLHTARFDFDEHVLMNVADYFEEIVKVF</sequence>
<dbReference type="InterPro" id="IPR002933">
    <property type="entry name" value="Peptidase_M20"/>
</dbReference>
<dbReference type="Gene3D" id="3.30.70.360">
    <property type="match status" value="1"/>
</dbReference>
<evidence type="ECO:0000313" key="4">
    <source>
        <dbReference type="Proteomes" id="UP001597519"/>
    </source>
</evidence>
<dbReference type="SUPFAM" id="SSF55031">
    <property type="entry name" value="Bacterial exopeptidase dimerisation domain"/>
    <property type="match status" value="1"/>
</dbReference>
<evidence type="ECO:0000256" key="1">
    <source>
        <dbReference type="ARBA" id="ARBA00006153"/>
    </source>
</evidence>
<dbReference type="NCBIfam" id="TIGR01891">
    <property type="entry name" value="amidohydrolases"/>
    <property type="match status" value="1"/>
</dbReference>
<evidence type="ECO:0000313" key="3">
    <source>
        <dbReference type="EMBL" id="MFD2829287.1"/>
    </source>
</evidence>
<comment type="caution">
    <text evidence="3">The sequence shown here is derived from an EMBL/GenBank/DDBJ whole genome shotgun (WGS) entry which is preliminary data.</text>
</comment>
<dbReference type="Pfam" id="PF01546">
    <property type="entry name" value="Peptidase_M20"/>
    <property type="match status" value="1"/>
</dbReference>
<dbReference type="InterPro" id="IPR011650">
    <property type="entry name" value="Peptidase_M20_dimer"/>
</dbReference>
<name>A0ABW5WS02_9STAP</name>
<dbReference type="PIRSF" id="PIRSF005962">
    <property type="entry name" value="Pept_M20D_amidohydro"/>
    <property type="match status" value="1"/>
</dbReference>
<dbReference type="Pfam" id="PF07687">
    <property type="entry name" value="M20_dimer"/>
    <property type="match status" value="1"/>
</dbReference>
<evidence type="ECO:0000259" key="2">
    <source>
        <dbReference type="Pfam" id="PF07687"/>
    </source>
</evidence>
<accession>A0ABW5WS02</accession>
<organism evidence="3 4">
    <name type="scientific">Corticicoccus populi</name>
    <dbReference type="NCBI Taxonomy" id="1812821"/>
    <lineage>
        <taxon>Bacteria</taxon>
        <taxon>Bacillati</taxon>
        <taxon>Bacillota</taxon>
        <taxon>Bacilli</taxon>
        <taxon>Bacillales</taxon>
        <taxon>Staphylococcaceae</taxon>
        <taxon>Corticicoccus</taxon>
    </lineage>
</organism>
<feature type="domain" description="Peptidase M20 dimerisation" evidence="2">
    <location>
        <begin position="177"/>
        <end position="271"/>
    </location>
</feature>
<dbReference type="InterPro" id="IPR036264">
    <property type="entry name" value="Bact_exopeptidase_dim_dom"/>
</dbReference>
<dbReference type="SUPFAM" id="SSF53187">
    <property type="entry name" value="Zn-dependent exopeptidases"/>
    <property type="match status" value="1"/>
</dbReference>
<protein>
    <submittedName>
        <fullName evidence="3">M20 family metallopeptidase</fullName>
    </submittedName>
</protein>
<dbReference type="Proteomes" id="UP001597519">
    <property type="component" value="Unassembled WGS sequence"/>
</dbReference>